<dbReference type="Gene3D" id="1.10.287.70">
    <property type="match status" value="1"/>
</dbReference>
<protein>
    <recommendedName>
        <fullName evidence="16">Inward rectifier potassium channel 13</fullName>
    </recommendedName>
    <alternativeName>
        <fullName evidence="18">Inward rectifier K(+) channel Kir7.1</fullName>
    </alternativeName>
    <alternativeName>
        <fullName evidence="17">Potassium channel, inwardly rectifying subfamily J member 13</fullName>
    </alternativeName>
</protein>
<feature type="transmembrane region" description="Helical" evidence="20">
    <location>
        <begin position="65"/>
        <end position="86"/>
    </location>
</feature>
<dbReference type="GO" id="GO:0034702">
    <property type="term" value="C:monoatomic ion channel complex"/>
    <property type="evidence" value="ECO:0007669"/>
    <property type="project" value="UniProtKB-KW"/>
</dbReference>
<evidence type="ECO:0000256" key="18">
    <source>
        <dbReference type="ARBA" id="ARBA00080232"/>
    </source>
</evidence>
<evidence type="ECO:0000256" key="7">
    <source>
        <dbReference type="ARBA" id="ARBA00022692"/>
    </source>
</evidence>
<evidence type="ECO:0000256" key="19">
    <source>
        <dbReference type="RuleBase" id="RU003822"/>
    </source>
</evidence>
<keyword evidence="5 19" id="KW-0633">Potassium transport</keyword>
<evidence type="ECO:0000256" key="8">
    <source>
        <dbReference type="ARBA" id="ARBA00022882"/>
    </source>
</evidence>
<evidence type="ECO:0000256" key="15">
    <source>
        <dbReference type="ARBA" id="ARBA00053687"/>
    </source>
</evidence>
<evidence type="ECO:0000256" key="3">
    <source>
        <dbReference type="ARBA" id="ARBA00022448"/>
    </source>
</evidence>
<dbReference type="InterPro" id="IPR013518">
    <property type="entry name" value="K_chnl_inward-rec_Kir_cyto"/>
</dbReference>
<evidence type="ECO:0000256" key="1">
    <source>
        <dbReference type="ARBA" id="ARBA00004141"/>
    </source>
</evidence>
<dbReference type="EMBL" id="JAERUA010000011">
    <property type="protein sequence ID" value="KAI1893992.1"/>
    <property type="molecule type" value="Genomic_DNA"/>
</dbReference>
<keyword evidence="9 19" id="KW-0630">Potassium</keyword>
<keyword evidence="6" id="KW-0597">Phosphoprotein</keyword>
<dbReference type="GO" id="GO:0005886">
    <property type="term" value="C:plasma membrane"/>
    <property type="evidence" value="ECO:0007669"/>
    <property type="project" value="UniProtKB-SubCell"/>
</dbReference>
<dbReference type="InterPro" id="IPR041647">
    <property type="entry name" value="IRK_C"/>
</dbReference>
<dbReference type="FunFam" id="1.10.287.70:FF:000081">
    <property type="entry name" value="inward rectifier potassium channel 13 isoform X1"/>
    <property type="match status" value="1"/>
</dbReference>
<keyword evidence="13 19" id="KW-0407">Ion channel</keyword>
<evidence type="ECO:0000256" key="2">
    <source>
        <dbReference type="ARBA" id="ARBA00004236"/>
    </source>
</evidence>
<evidence type="ECO:0000256" key="11">
    <source>
        <dbReference type="ARBA" id="ARBA00023065"/>
    </source>
</evidence>
<dbReference type="InterPro" id="IPR016449">
    <property type="entry name" value="K_chnl_inward-rec_Kir"/>
</dbReference>
<evidence type="ECO:0000256" key="13">
    <source>
        <dbReference type="ARBA" id="ARBA00023303"/>
    </source>
</evidence>
<evidence type="ECO:0000313" key="23">
    <source>
        <dbReference type="EMBL" id="KAI1893992.1"/>
    </source>
</evidence>
<feature type="domain" description="Potassium channel inwardly rectifying transmembrane" evidence="21">
    <location>
        <begin position="25"/>
        <end position="171"/>
    </location>
</feature>
<evidence type="ECO:0000256" key="14">
    <source>
        <dbReference type="ARBA" id="ARBA00034430"/>
    </source>
</evidence>
<evidence type="ECO:0000256" key="5">
    <source>
        <dbReference type="ARBA" id="ARBA00022538"/>
    </source>
</evidence>
<dbReference type="PANTHER" id="PTHR11767">
    <property type="entry name" value="INWARD RECTIFIER POTASSIUM CHANNEL"/>
    <property type="match status" value="1"/>
</dbReference>
<evidence type="ECO:0000256" key="12">
    <source>
        <dbReference type="ARBA" id="ARBA00023136"/>
    </source>
</evidence>
<keyword evidence="4" id="KW-1003">Cell membrane</keyword>
<keyword evidence="11 19" id="KW-0406">Ion transport</keyword>
<comment type="similarity">
    <text evidence="19">Belongs to the inward rectifier-type potassium channel (TC 1.A.2.1) family.</text>
</comment>
<evidence type="ECO:0000256" key="4">
    <source>
        <dbReference type="ARBA" id="ARBA00022475"/>
    </source>
</evidence>
<evidence type="ECO:0000259" key="22">
    <source>
        <dbReference type="Pfam" id="PF17655"/>
    </source>
</evidence>
<evidence type="ECO:0000256" key="16">
    <source>
        <dbReference type="ARBA" id="ARBA00067901"/>
    </source>
</evidence>
<keyword evidence="12 20" id="KW-0472">Membrane</keyword>
<dbReference type="PANTHER" id="PTHR11767:SF3">
    <property type="entry name" value="INWARD RECTIFIER POTASSIUM CHANNEL 13"/>
    <property type="match status" value="1"/>
</dbReference>
<evidence type="ECO:0000313" key="24">
    <source>
        <dbReference type="Proteomes" id="UP000829720"/>
    </source>
</evidence>
<keyword evidence="7 19" id="KW-0812">Transmembrane</keyword>
<dbReference type="Pfam" id="PF17655">
    <property type="entry name" value="IRK_C"/>
    <property type="match status" value="1"/>
</dbReference>
<dbReference type="SUPFAM" id="SSF81324">
    <property type="entry name" value="Voltage-gated potassium channels"/>
    <property type="match status" value="1"/>
</dbReference>
<dbReference type="GO" id="GO:1990573">
    <property type="term" value="P:potassium ion import across plasma membrane"/>
    <property type="evidence" value="ECO:0007669"/>
    <property type="project" value="TreeGrafter"/>
</dbReference>
<dbReference type="FunFam" id="2.60.40.1400:FF:000004">
    <property type="entry name" value="inward rectifier potassium channel 13 isoform X1"/>
    <property type="match status" value="1"/>
</dbReference>
<evidence type="ECO:0000259" key="21">
    <source>
        <dbReference type="Pfam" id="PF01007"/>
    </source>
</evidence>
<accession>A0A8T3DCX9</accession>
<keyword evidence="3 19" id="KW-0813">Transport</keyword>
<name>A0A8T3DCX9_9TELE</name>
<dbReference type="PRINTS" id="PR01320">
    <property type="entry name" value="KIRCHANNEL"/>
</dbReference>
<keyword evidence="24" id="KW-1185">Reference proteome</keyword>
<dbReference type="GO" id="GO:0034765">
    <property type="term" value="P:regulation of monoatomic ion transmembrane transport"/>
    <property type="evidence" value="ECO:0007669"/>
    <property type="project" value="TreeGrafter"/>
</dbReference>
<dbReference type="GO" id="GO:0005242">
    <property type="term" value="F:inward rectifier potassium channel activity"/>
    <property type="evidence" value="ECO:0007669"/>
    <property type="project" value="InterPro"/>
</dbReference>
<gene>
    <name evidence="23" type="ORF">AGOR_G00129410</name>
</gene>
<organism evidence="23 24">
    <name type="scientific">Albula goreensis</name>
    <dbReference type="NCBI Taxonomy" id="1534307"/>
    <lineage>
        <taxon>Eukaryota</taxon>
        <taxon>Metazoa</taxon>
        <taxon>Chordata</taxon>
        <taxon>Craniata</taxon>
        <taxon>Vertebrata</taxon>
        <taxon>Euteleostomi</taxon>
        <taxon>Actinopterygii</taxon>
        <taxon>Neopterygii</taxon>
        <taxon>Teleostei</taxon>
        <taxon>Albuliformes</taxon>
        <taxon>Albulidae</taxon>
        <taxon>Albula</taxon>
    </lineage>
</organism>
<dbReference type="OrthoDB" id="273257at2759"/>
<sequence>MPGKGMDMDGKASLPLIAQQRQRLVTKDGHCTLPGPGVQGVPAAWLLYLQDLWGTLVALRWRWTLLAFCASFLAHWLLFACLWYLLAHVNGDLEVDHDQPPTDHIVCVKHITSFTAAFSFSLETQLTIGYGTMFPSGDCPSAIALLAVQMLLGLMLEAVITGAFVAKIAMPKKRANAIQFSPSAVVGQHEGEACLMFRATNMLPRPLVDVHVSAVLYQDRGDQTLHQTSVEFHLDRLRGLPCPFFIFPVTFYHPLTQCSPLYPALREGNPAHFELVVFLTAAQEGTGESCQRRTSYLRGEIEFDHHFAPILRLDAQGHYKVNMSNFGKVLPSPAHTKIDGDKEFVVQINGDGSDRME</sequence>
<evidence type="ECO:0000256" key="6">
    <source>
        <dbReference type="ARBA" id="ARBA00022553"/>
    </source>
</evidence>
<dbReference type="AlphaFoldDB" id="A0A8T3DCX9"/>
<feature type="domain" description="Inward rectifier potassium channel C-terminal" evidence="22">
    <location>
        <begin position="178"/>
        <end position="330"/>
    </location>
</feature>
<reference evidence="23" key="1">
    <citation type="submission" date="2021-01" db="EMBL/GenBank/DDBJ databases">
        <authorList>
            <person name="Zahm M."/>
            <person name="Roques C."/>
            <person name="Cabau C."/>
            <person name="Klopp C."/>
            <person name="Donnadieu C."/>
            <person name="Jouanno E."/>
            <person name="Lampietro C."/>
            <person name="Louis A."/>
            <person name="Herpin A."/>
            <person name="Echchiki A."/>
            <person name="Berthelot C."/>
            <person name="Parey E."/>
            <person name="Roest-Crollius H."/>
            <person name="Braasch I."/>
            <person name="Postlethwait J."/>
            <person name="Bobe J."/>
            <person name="Montfort J."/>
            <person name="Bouchez O."/>
            <person name="Begum T."/>
            <person name="Mejri S."/>
            <person name="Adams A."/>
            <person name="Chen W.-J."/>
            <person name="Guiguen Y."/>
        </authorList>
    </citation>
    <scope>NUCLEOTIDE SEQUENCE</scope>
    <source>
        <tissue evidence="23">Blood</tissue>
    </source>
</reference>
<dbReference type="SUPFAM" id="SSF81296">
    <property type="entry name" value="E set domains"/>
    <property type="match status" value="1"/>
</dbReference>
<dbReference type="InterPro" id="IPR014756">
    <property type="entry name" value="Ig_E-set"/>
</dbReference>
<dbReference type="InterPro" id="IPR040445">
    <property type="entry name" value="Kir_TM"/>
</dbReference>
<dbReference type="GO" id="GO:0007399">
    <property type="term" value="P:nervous system development"/>
    <property type="evidence" value="ECO:0007669"/>
    <property type="project" value="UniProtKB-ARBA"/>
</dbReference>
<proteinExistence type="inferred from homology"/>
<evidence type="ECO:0000256" key="20">
    <source>
        <dbReference type="SAM" id="Phobius"/>
    </source>
</evidence>
<dbReference type="Pfam" id="PF01007">
    <property type="entry name" value="IRK"/>
    <property type="match status" value="1"/>
</dbReference>
<evidence type="ECO:0000256" key="17">
    <source>
        <dbReference type="ARBA" id="ARBA00080033"/>
    </source>
</evidence>
<comment type="catalytic activity">
    <reaction evidence="14">
        <text>K(+)(in) = K(+)(out)</text>
        <dbReference type="Rhea" id="RHEA:29463"/>
        <dbReference type="ChEBI" id="CHEBI:29103"/>
    </reaction>
</comment>
<dbReference type="Proteomes" id="UP000829720">
    <property type="component" value="Unassembled WGS sequence"/>
</dbReference>
<comment type="function">
    <text evidence="15">Inward rectifier potassium channels are characterized by a greater tendency to allow potassium to flow into the cell rather than out of it. Their voltage dependence is regulated by the concentration of extracellular potassium; as external potassium is raised, the voltage range of the channel opening shifts to more positive voltages. The inward rectification is mainly due to the blockage of outward current by internal magnesium. KCNJ13 has a very low single channel conductance, low sensitivity to block by external barium and cesium, and no dependence of its inward rectification properties on the internal blocking particle magnesium.</text>
</comment>
<dbReference type="Gene3D" id="2.60.40.1400">
    <property type="entry name" value="G protein-activated inward rectifier potassium channel 1"/>
    <property type="match status" value="1"/>
</dbReference>
<keyword evidence="8 19" id="KW-0851">Voltage-gated channel</keyword>
<comment type="caution">
    <text evidence="23">The sequence shown here is derived from an EMBL/GenBank/DDBJ whole genome shotgun (WGS) entry which is preliminary data.</text>
</comment>
<feature type="transmembrane region" description="Helical" evidence="20">
    <location>
        <begin position="142"/>
        <end position="166"/>
    </location>
</feature>
<comment type="subcellular location">
    <subcellularLocation>
        <location evidence="2">Cell membrane</location>
    </subcellularLocation>
    <subcellularLocation>
        <location evidence="1 19">Membrane</location>
        <topology evidence="1 19">Multi-pass membrane protein</topology>
    </subcellularLocation>
</comment>
<evidence type="ECO:0000256" key="10">
    <source>
        <dbReference type="ARBA" id="ARBA00022989"/>
    </source>
</evidence>
<keyword evidence="10 20" id="KW-1133">Transmembrane helix</keyword>
<evidence type="ECO:0000256" key="9">
    <source>
        <dbReference type="ARBA" id="ARBA00022958"/>
    </source>
</evidence>